<evidence type="ECO:0000256" key="11">
    <source>
        <dbReference type="SAM" id="MobiDB-lite"/>
    </source>
</evidence>
<evidence type="ECO:0000256" key="4">
    <source>
        <dbReference type="ARBA" id="ARBA00022614"/>
    </source>
</evidence>
<keyword evidence="4" id="KW-0433">Leucine-rich repeat</keyword>
<evidence type="ECO:0000256" key="6">
    <source>
        <dbReference type="ARBA" id="ARBA00022729"/>
    </source>
</evidence>
<dbReference type="FunFam" id="3.80.10.10:FF:000383">
    <property type="entry name" value="Leucine-rich repeat receptor protein kinase EMS1"/>
    <property type="match status" value="1"/>
</dbReference>
<proteinExistence type="predicted"/>
<evidence type="ECO:0000259" key="12">
    <source>
        <dbReference type="Pfam" id="PF00850"/>
    </source>
</evidence>
<evidence type="ECO:0000256" key="10">
    <source>
        <dbReference type="ARBA" id="ARBA00023180"/>
    </source>
</evidence>
<gene>
    <name evidence="13" type="ORF">GIB67_006919</name>
</gene>
<evidence type="ECO:0000256" key="3">
    <source>
        <dbReference type="ARBA" id="ARBA00022475"/>
    </source>
</evidence>
<dbReference type="GO" id="GO:0005886">
    <property type="term" value="C:plasma membrane"/>
    <property type="evidence" value="ECO:0007669"/>
    <property type="project" value="UniProtKB-SubCell"/>
</dbReference>
<reference evidence="13 14" key="1">
    <citation type="journal article" date="2020" name="IScience">
        <title>Genome Sequencing of the Endangered Kingdonia uniflora (Circaeasteraceae, Ranunculales) Reveals Potential Mechanisms of Evolutionary Specialization.</title>
        <authorList>
            <person name="Sun Y."/>
            <person name="Deng T."/>
            <person name="Zhang A."/>
            <person name="Moore M.J."/>
            <person name="Landis J.B."/>
            <person name="Lin N."/>
            <person name="Zhang H."/>
            <person name="Zhang X."/>
            <person name="Huang J."/>
            <person name="Zhang X."/>
            <person name="Sun H."/>
            <person name="Wang H."/>
        </authorList>
    </citation>
    <scope>NUCLEOTIDE SEQUENCE [LARGE SCALE GENOMIC DNA]</scope>
    <source>
        <strain evidence="13">TB1705</strain>
        <tissue evidence="13">Leaf</tissue>
    </source>
</reference>
<accession>A0A7J7L0A7</accession>
<keyword evidence="5" id="KW-0812">Transmembrane</keyword>
<dbReference type="SUPFAM" id="SSF52047">
    <property type="entry name" value="RNI-like"/>
    <property type="match status" value="1"/>
</dbReference>
<dbReference type="SUPFAM" id="SSF52768">
    <property type="entry name" value="Arginase/deacetylase"/>
    <property type="match status" value="1"/>
</dbReference>
<dbReference type="InterPro" id="IPR023696">
    <property type="entry name" value="Ureohydrolase_dom_sf"/>
</dbReference>
<dbReference type="Pfam" id="PF00850">
    <property type="entry name" value="Hist_deacetyl"/>
    <property type="match status" value="1"/>
</dbReference>
<keyword evidence="8" id="KW-1133">Transmembrane helix</keyword>
<evidence type="ECO:0000313" key="13">
    <source>
        <dbReference type="EMBL" id="KAF6136027.1"/>
    </source>
</evidence>
<dbReference type="FunFam" id="3.80.10.10:FF:000041">
    <property type="entry name" value="LRR receptor-like serine/threonine-protein kinase ERECTA"/>
    <property type="match status" value="1"/>
</dbReference>
<evidence type="ECO:0000256" key="5">
    <source>
        <dbReference type="ARBA" id="ARBA00022692"/>
    </source>
</evidence>
<dbReference type="InterPro" id="IPR023801">
    <property type="entry name" value="His_deacetylse_dom"/>
</dbReference>
<evidence type="ECO:0000256" key="1">
    <source>
        <dbReference type="ARBA" id="ARBA00004236"/>
    </source>
</evidence>
<evidence type="ECO:0000256" key="2">
    <source>
        <dbReference type="ARBA" id="ARBA00004479"/>
    </source>
</evidence>
<dbReference type="PANTHER" id="PTHR48063:SF112">
    <property type="entry name" value="RECEPTOR LIKE PROTEIN 30-LIKE"/>
    <property type="match status" value="1"/>
</dbReference>
<feature type="region of interest" description="Disordered" evidence="11">
    <location>
        <begin position="243"/>
        <end position="281"/>
    </location>
</feature>
<protein>
    <recommendedName>
        <fullName evidence="12">Histone deacetylase domain-containing protein</fullName>
    </recommendedName>
</protein>
<keyword evidence="3" id="KW-1003">Cell membrane</keyword>
<dbReference type="Gene3D" id="3.80.10.10">
    <property type="entry name" value="Ribonuclease Inhibitor"/>
    <property type="match status" value="1"/>
</dbReference>
<feature type="domain" description="Histone deacetylase" evidence="12">
    <location>
        <begin position="298"/>
        <end position="357"/>
    </location>
</feature>
<dbReference type="InterPro" id="IPR046956">
    <property type="entry name" value="RLP23-like"/>
</dbReference>
<evidence type="ECO:0000256" key="7">
    <source>
        <dbReference type="ARBA" id="ARBA00022737"/>
    </source>
</evidence>
<dbReference type="PANTHER" id="PTHR48063">
    <property type="entry name" value="LRR RECEPTOR-LIKE KINASE"/>
    <property type="match status" value="1"/>
</dbReference>
<dbReference type="InterPro" id="IPR001611">
    <property type="entry name" value="Leu-rich_rpt"/>
</dbReference>
<comment type="subcellular location">
    <subcellularLocation>
        <location evidence="1">Cell membrane</location>
    </subcellularLocation>
    <subcellularLocation>
        <location evidence="2">Membrane</location>
        <topology evidence="2">Single-pass type I membrane protein</topology>
    </subcellularLocation>
</comment>
<evidence type="ECO:0000256" key="9">
    <source>
        <dbReference type="ARBA" id="ARBA00023136"/>
    </source>
</evidence>
<dbReference type="InterPro" id="IPR037138">
    <property type="entry name" value="His_deacetylse_dom_sf"/>
</dbReference>
<keyword evidence="7" id="KW-0677">Repeat</keyword>
<dbReference type="PROSITE" id="PS51450">
    <property type="entry name" value="LRR"/>
    <property type="match status" value="1"/>
</dbReference>
<keyword evidence="10" id="KW-0325">Glycoprotein</keyword>
<dbReference type="OrthoDB" id="1060944at2759"/>
<evidence type="ECO:0000313" key="14">
    <source>
        <dbReference type="Proteomes" id="UP000541444"/>
    </source>
</evidence>
<keyword evidence="9" id="KW-0472">Membrane</keyword>
<dbReference type="AlphaFoldDB" id="A0A7J7L0A7"/>
<sequence length="364" mass="40138">MVPVEIDNLEWVSHLSHLEHLDMSHNSFQGPIPRGLQNLTMLADFHLSFNWFNSTIPDWLNSFKHLKHLDLNESAFHGTVSAIIDNLTLITSLYLDGNYLEGEILNFSRNLCRLVNLGLSYNNFNGDITEFLTSLSLFIPSSLEFFDLRHNKLLSGSLPRQLGNLKNLDQLDLRGNSFSGAIPIPLGGLKSLRLLYISDNNFNGSLPENLWNLSNLQELYISTNDINSLGHLMETCGNSLPSGPDGVKRKGVSSTGVTTGDEPPVHVPNNENTDEGGTFRSSDKVTPIVESIATIFLCSNQIDWSSASAACGSTAMKLNHGLCDIAINWAGSLHHAKKCETSGFCYINDIVLANSDFSNNMRLV</sequence>
<keyword evidence="14" id="KW-1185">Reference proteome</keyword>
<evidence type="ECO:0000256" key="8">
    <source>
        <dbReference type="ARBA" id="ARBA00022989"/>
    </source>
</evidence>
<keyword evidence="6" id="KW-0732">Signal</keyword>
<dbReference type="Pfam" id="PF00560">
    <property type="entry name" value="LRR_1"/>
    <property type="match status" value="4"/>
</dbReference>
<dbReference type="Gene3D" id="3.40.800.20">
    <property type="entry name" value="Histone deacetylase domain"/>
    <property type="match status" value="1"/>
</dbReference>
<dbReference type="EMBL" id="JACGCM010002768">
    <property type="protein sequence ID" value="KAF6136027.1"/>
    <property type="molecule type" value="Genomic_DNA"/>
</dbReference>
<dbReference type="InterPro" id="IPR032675">
    <property type="entry name" value="LRR_dom_sf"/>
</dbReference>
<comment type="caution">
    <text evidence="13">The sequence shown here is derived from an EMBL/GenBank/DDBJ whole genome shotgun (WGS) entry which is preliminary data.</text>
</comment>
<organism evidence="13 14">
    <name type="scientific">Kingdonia uniflora</name>
    <dbReference type="NCBI Taxonomy" id="39325"/>
    <lineage>
        <taxon>Eukaryota</taxon>
        <taxon>Viridiplantae</taxon>
        <taxon>Streptophyta</taxon>
        <taxon>Embryophyta</taxon>
        <taxon>Tracheophyta</taxon>
        <taxon>Spermatophyta</taxon>
        <taxon>Magnoliopsida</taxon>
        <taxon>Ranunculales</taxon>
        <taxon>Circaeasteraceae</taxon>
        <taxon>Kingdonia</taxon>
    </lineage>
</organism>
<name>A0A7J7L0A7_9MAGN</name>
<dbReference type="Proteomes" id="UP000541444">
    <property type="component" value="Unassembled WGS sequence"/>
</dbReference>